<dbReference type="Pfam" id="PF00403">
    <property type="entry name" value="HMA"/>
    <property type="match status" value="1"/>
</dbReference>
<dbReference type="OrthoDB" id="516025at2"/>
<dbReference type="Gene3D" id="3.30.70.100">
    <property type="match status" value="1"/>
</dbReference>
<keyword evidence="3" id="KW-1185">Reference proteome</keyword>
<gene>
    <name evidence="2" type="ORF">QH73_0011835</name>
</gene>
<name>A0A9X5I4V2_9CYAN</name>
<dbReference type="AlphaFoldDB" id="A0A9X5I4V2"/>
<dbReference type="SUPFAM" id="SSF55008">
    <property type="entry name" value="HMA, heavy metal-associated domain"/>
    <property type="match status" value="1"/>
</dbReference>
<proteinExistence type="predicted"/>
<dbReference type="RefSeq" id="WP_039714161.1">
    <property type="nucleotide sequence ID" value="NZ_JTJC03000003.1"/>
</dbReference>
<evidence type="ECO:0000259" key="1">
    <source>
        <dbReference type="PROSITE" id="PS50846"/>
    </source>
</evidence>
<dbReference type="PROSITE" id="PS50846">
    <property type="entry name" value="HMA_2"/>
    <property type="match status" value="1"/>
</dbReference>
<dbReference type="CDD" id="cd00371">
    <property type="entry name" value="HMA"/>
    <property type="match status" value="1"/>
</dbReference>
<evidence type="ECO:0000313" key="3">
    <source>
        <dbReference type="Proteomes" id="UP000031532"/>
    </source>
</evidence>
<accession>A0A9X5I4V2</accession>
<sequence length="64" mass="6698">MLIQLKVPKLACAACVDAVTQAVKKVDATAKVEADPKTKMVSIETQRSVAEIENAIAAVGYPVA</sequence>
<organism evidence="2 3">
    <name type="scientific">Scytonema millei VB511283</name>
    <dbReference type="NCBI Taxonomy" id="1245923"/>
    <lineage>
        <taxon>Bacteria</taxon>
        <taxon>Bacillati</taxon>
        <taxon>Cyanobacteriota</taxon>
        <taxon>Cyanophyceae</taxon>
        <taxon>Nostocales</taxon>
        <taxon>Scytonemataceae</taxon>
        <taxon>Scytonema</taxon>
    </lineage>
</organism>
<protein>
    <submittedName>
        <fullName evidence="2">Heavy-metal-associated domain-containing protein</fullName>
    </submittedName>
</protein>
<dbReference type="Proteomes" id="UP000031532">
    <property type="component" value="Unassembled WGS sequence"/>
</dbReference>
<dbReference type="GO" id="GO:0046872">
    <property type="term" value="F:metal ion binding"/>
    <property type="evidence" value="ECO:0007669"/>
    <property type="project" value="InterPro"/>
</dbReference>
<reference evidence="2 3" key="1">
    <citation type="journal article" date="2015" name="Genome Announc.">
        <title>Draft Genome Sequence of the Terrestrial Cyanobacterium Scytonema millei VB511283, Isolated from Eastern India.</title>
        <authorList>
            <person name="Sen D."/>
            <person name="Chandrababunaidu M.M."/>
            <person name="Singh D."/>
            <person name="Sanghi N."/>
            <person name="Ghorai A."/>
            <person name="Mishra G.P."/>
            <person name="Madduluri M."/>
            <person name="Adhikary S.P."/>
            <person name="Tripathy S."/>
        </authorList>
    </citation>
    <scope>NUCLEOTIDE SEQUENCE [LARGE SCALE GENOMIC DNA]</scope>
    <source>
        <strain evidence="2 3">VB511283</strain>
    </source>
</reference>
<evidence type="ECO:0000313" key="2">
    <source>
        <dbReference type="EMBL" id="NHC35340.1"/>
    </source>
</evidence>
<comment type="caution">
    <text evidence="2">The sequence shown here is derived from an EMBL/GenBank/DDBJ whole genome shotgun (WGS) entry which is preliminary data.</text>
</comment>
<dbReference type="EMBL" id="JTJC03000003">
    <property type="protein sequence ID" value="NHC35340.1"/>
    <property type="molecule type" value="Genomic_DNA"/>
</dbReference>
<dbReference type="InterPro" id="IPR006121">
    <property type="entry name" value="HMA_dom"/>
</dbReference>
<feature type="domain" description="HMA" evidence="1">
    <location>
        <begin position="1"/>
        <end position="64"/>
    </location>
</feature>
<dbReference type="InterPro" id="IPR036163">
    <property type="entry name" value="HMA_dom_sf"/>
</dbReference>